<feature type="transmembrane region" description="Helical" evidence="2">
    <location>
        <begin position="147"/>
        <end position="163"/>
    </location>
</feature>
<feature type="domain" description="Transglutaminase-like" evidence="3">
    <location>
        <begin position="474"/>
        <end position="544"/>
    </location>
</feature>
<evidence type="ECO:0000313" key="5">
    <source>
        <dbReference type="Proteomes" id="UP000572635"/>
    </source>
</evidence>
<name>A0A7W8QT98_9ACTN</name>
<dbReference type="PANTHER" id="PTHR42736:SF1">
    <property type="entry name" value="PROTEIN-GLUTAMINE GAMMA-GLUTAMYLTRANSFERASE"/>
    <property type="match status" value="1"/>
</dbReference>
<dbReference type="InterPro" id="IPR021878">
    <property type="entry name" value="TgpA_N"/>
</dbReference>
<evidence type="ECO:0000256" key="1">
    <source>
        <dbReference type="SAM" id="MobiDB-lite"/>
    </source>
</evidence>
<dbReference type="InterPro" id="IPR002931">
    <property type="entry name" value="Transglutaminase-like"/>
</dbReference>
<dbReference type="SMART" id="SM00460">
    <property type="entry name" value="TGc"/>
    <property type="match status" value="1"/>
</dbReference>
<accession>A0A7W8QT98</accession>
<reference evidence="4 5" key="1">
    <citation type="submission" date="2020-08" db="EMBL/GenBank/DDBJ databases">
        <title>Sequencing the genomes of 1000 actinobacteria strains.</title>
        <authorList>
            <person name="Klenk H.-P."/>
        </authorList>
    </citation>
    <scope>NUCLEOTIDE SEQUENCE [LARGE SCALE GENOMIC DNA]</scope>
    <source>
        <strain evidence="4 5">DSM 44551</strain>
    </source>
</reference>
<keyword evidence="4" id="KW-0378">Hydrolase</keyword>
<dbReference type="RefSeq" id="WP_184398867.1">
    <property type="nucleotide sequence ID" value="NZ_JACHDB010000002.1"/>
</dbReference>
<feature type="transmembrane region" description="Helical" evidence="2">
    <location>
        <begin position="169"/>
        <end position="190"/>
    </location>
</feature>
<evidence type="ECO:0000256" key="2">
    <source>
        <dbReference type="SAM" id="Phobius"/>
    </source>
</evidence>
<dbReference type="EMBL" id="JACHDB010000002">
    <property type="protein sequence ID" value="MBB5435779.1"/>
    <property type="molecule type" value="Genomic_DNA"/>
</dbReference>
<organism evidence="4 5">
    <name type="scientific">Nocardiopsis composta</name>
    <dbReference type="NCBI Taxonomy" id="157465"/>
    <lineage>
        <taxon>Bacteria</taxon>
        <taxon>Bacillati</taxon>
        <taxon>Actinomycetota</taxon>
        <taxon>Actinomycetes</taxon>
        <taxon>Streptosporangiales</taxon>
        <taxon>Nocardiopsidaceae</taxon>
        <taxon>Nocardiopsis</taxon>
    </lineage>
</organism>
<dbReference type="GO" id="GO:0006508">
    <property type="term" value="P:proteolysis"/>
    <property type="evidence" value="ECO:0007669"/>
    <property type="project" value="UniProtKB-KW"/>
</dbReference>
<dbReference type="AlphaFoldDB" id="A0A7W8QT98"/>
<keyword evidence="5" id="KW-1185">Reference proteome</keyword>
<gene>
    <name evidence="4" type="ORF">HDA36_005927</name>
</gene>
<evidence type="ECO:0000313" key="4">
    <source>
        <dbReference type="EMBL" id="MBB5435779.1"/>
    </source>
</evidence>
<protein>
    <submittedName>
        <fullName evidence="4">Transglutaminase-like putative cysteine protease</fullName>
    </submittedName>
</protein>
<dbReference type="Pfam" id="PF01841">
    <property type="entry name" value="Transglut_core"/>
    <property type="match status" value="1"/>
</dbReference>
<dbReference type="GO" id="GO:0008233">
    <property type="term" value="F:peptidase activity"/>
    <property type="evidence" value="ECO:0007669"/>
    <property type="project" value="UniProtKB-KW"/>
</dbReference>
<comment type="caution">
    <text evidence="4">The sequence shown here is derived from an EMBL/GenBank/DDBJ whole genome shotgun (WGS) entry which is preliminary data.</text>
</comment>
<feature type="transmembrane region" description="Helical" evidence="2">
    <location>
        <begin position="214"/>
        <end position="234"/>
    </location>
</feature>
<dbReference type="InterPro" id="IPR038765">
    <property type="entry name" value="Papain-like_cys_pep_sf"/>
</dbReference>
<sequence length="777" mass="80184">MAGFRLAVLTLVSAGAMLCGLWLLDPLVSGSGWLPPSAAVLTAMALVGAGLRFLPRGAALLVPPAQLLVALAVVTAVFAPQAAVAGFVPTPASLDELGRILLQGRQEIDANPPPVAGTAGVALVFALGAAAAGAVGDVLSVTARTPALTGVPLFAMLLFPLAVDDQGVGAGAFALAACGYLALLAVDGWVRGSGWAPHAGAPASRALGALRHGLLSAGVAAAALALALLVPVALPNLASGSVYEMAGPPGPDQTVTTTHPLVSLRHDLGSRSDSVVLEYTTDSSSPAYLRTFVLDAFDGTDWTMSPVRLDEGDVLDGASLPPVPGLTGGDYERVSSEITLERDVRDTAFLPLPYPARELGIEGEWYADPDSLMVFGTSVQDPSPRYTVTSLELQPDPARLTGSGADSLDERFLVVPSGVDDRVARLARSITEDADDRLAQAVALQDWFTGDGGFRYDLNPPPLPQGADPLAHFLFDSRVGYCEQFAASMALMARQLDIPARVAVGYTAGSRTADGSWQVRESDAHAWPELYFPGQGWLRFEPTPGDGQGTASVPEYATGAPSAPSDRESPEEDSPDPEESEAPEEEDDAAPDREDTAAPDRELPDSGGAAPGDGGGPWPAAAAAAVLVLLPALLRAVRRRARLVRAGAAAPVAAAEAAWAEVRDLCLDLGLGWSTVESPRAAALRIASAAALDDGSAEALERIARAEETARYAPEPAAQPSLPADLRTLSMALRRSAAPAARARAALLPRSLLRLPARPSGPVGPGSPRRAAGVPGR</sequence>
<dbReference type="Pfam" id="PF11992">
    <property type="entry name" value="TgpA_N"/>
    <property type="match status" value="1"/>
</dbReference>
<dbReference type="Gene3D" id="3.10.620.30">
    <property type="match status" value="1"/>
</dbReference>
<feature type="transmembrane region" description="Helical" evidence="2">
    <location>
        <begin position="67"/>
        <end position="88"/>
    </location>
</feature>
<feature type="compositionally biased region" description="Acidic residues" evidence="1">
    <location>
        <begin position="569"/>
        <end position="589"/>
    </location>
</feature>
<keyword evidence="2" id="KW-1133">Transmembrane helix</keyword>
<feature type="transmembrane region" description="Helical" evidence="2">
    <location>
        <begin position="7"/>
        <end position="24"/>
    </location>
</feature>
<keyword evidence="2" id="KW-0472">Membrane</keyword>
<dbReference type="Proteomes" id="UP000572635">
    <property type="component" value="Unassembled WGS sequence"/>
</dbReference>
<dbReference type="SUPFAM" id="SSF54001">
    <property type="entry name" value="Cysteine proteinases"/>
    <property type="match status" value="1"/>
</dbReference>
<dbReference type="PANTHER" id="PTHR42736">
    <property type="entry name" value="PROTEIN-GLUTAMINE GAMMA-GLUTAMYLTRANSFERASE"/>
    <property type="match status" value="1"/>
</dbReference>
<keyword evidence="2" id="KW-0812">Transmembrane</keyword>
<feature type="transmembrane region" description="Helical" evidence="2">
    <location>
        <begin position="115"/>
        <end position="135"/>
    </location>
</feature>
<feature type="transmembrane region" description="Helical" evidence="2">
    <location>
        <begin position="36"/>
        <end position="55"/>
    </location>
</feature>
<keyword evidence="4" id="KW-0645">Protease</keyword>
<dbReference type="InterPro" id="IPR052901">
    <property type="entry name" value="Bact_TGase-like"/>
</dbReference>
<feature type="compositionally biased region" description="Basic and acidic residues" evidence="1">
    <location>
        <begin position="590"/>
        <end position="604"/>
    </location>
</feature>
<feature type="region of interest" description="Disordered" evidence="1">
    <location>
        <begin position="755"/>
        <end position="777"/>
    </location>
</feature>
<feature type="region of interest" description="Disordered" evidence="1">
    <location>
        <begin position="538"/>
        <end position="616"/>
    </location>
</feature>
<evidence type="ECO:0000259" key="3">
    <source>
        <dbReference type="SMART" id="SM00460"/>
    </source>
</evidence>
<proteinExistence type="predicted"/>